<keyword evidence="2" id="KW-1185">Reference proteome</keyword>
<proteinExistence type="predicted"/>
<name>A0AA40KYK0_9HYME</name>
<sequence>MFDRANTTLLNVSTDEAVNDLFCGMRQEISQDTRSIHIPHLWKDESVLSTASKEAPSEIVSVPRFLSRDATRYSIEQKLEPDSHWPDLATRTIEIII</sequence>
<dbReference type="AlphaFoldDB" id="A0AA40KYK0"/>
<evidence type="ECO:0000313" key="2">
    <source>
        <dbReference type="Proteomes" id="UP001177670"/>
    </source>
</evidence>
<protein>
    <submittedName>
        <fullName evidence="1">Uncharacterized protein</fullName>
    </submittedName>
</protein>
<accession>A0AA40KYK0</accession>
<dbReference type="EMBL" id="JAHYIQ010000001">
    <property type="protein sequence ID" value="KAK1137676.1"/>
    <property type="molecule type" value="Genomic_DNA"/>
</dbReference>
<comment type="caution">
    <text evidence="1">The sequence shown here is derived from an EMBL/GenBank/DDBJ whole genome shotgun (WGS) entry which is preliminary data.</text>
</comment>
<organism evidence="1 2">
    <name type="scientific">Melipona bicolor</name>
    <dbReference type="NCBI Taxonomy" id="60889"/>
    <lineage>
        <taxon>Eukaryota</taxon>
        <taxon>Metazoa</taxon>
        <taxon>Ecdysozoa</taxon>
        <taxon>Arthropoda</taxon>
        <taxon>Hexapoda</taxon>
        <taxon>Insecta</taxon>
        <taxon>Pterygota</taxon>
        <taxon>Neoptera</taxon>
        <taxon>Endopterygota</taxon>
        <taxon>Hymenoptera</taxon>
        <taxon>Apocrita</taxon>
        <taxon>Aculeata</taxon>
        <taxon>Apoidea</taxon>
        <taxon>Anthophila</taxon>
        <taxon>Apidae</taxon>
        <taxon>Melipona</taxon>
    </lineage>
</organism>
<gene>
    <name evidence="1" type="ORF">K0M31_002173</name>
</gene>
<dbReference type="Proteomes" id="UP001177670">
    <property type="component" value="Unassembled WGS sequence"/>
</dbReference>
<reference evidence="1" key="1">
    <citation type="submission" date="2021-10" db="EMBL/GenBank/DDBJ databases">
        <title>Melipona bicolor Genome sequencing and assembly.</title>
        <authorList>
            <person name="Araujo N.S."/>
            <person name="Arias M.C."/>
        </authorList>
    </citation>
    <scope>NUCLEOTIDE SEQUENCE</scope>
    <source>
        <strain evidence="1">USP_2M_L1-L4_2017</strain>
        <tissue evidence="1">Whole body</tissue>
    </source>
</reference>
<evidence type="ECO:0000313" key="1">
    <source>
        <dbReference type="EMBL" id="KAK1137676.1"/>
    </source>
</evidence>